<dbReference type="EMBL" id="JAVLSF010000797">
    <property type="protein sequence ID" value="MDR9778421.1"/>
    <property type="molecule type" value="Genomic_DNA"/>
</dbReference>
<sequence length="138" mass="14904">SNSATNVITWLGNVKKYKTLNNSLVDRGNSAVLESTGLLKDDTNDFWADTSITKVITKEVSGTKVESTVKVGGALSQLILGYDSTKTPSERRIFTDRKIVVDPNDANANIVSSISSGDLKQLGQADFISSSTNKFKED</sequence>
<evidence type="ECO:0000313" key="1">
    <source>
        <dbReference type="EMBL" id="MDR9778421.1"/>
    </source>
</evidence>
<evidence type="ECO:0000313" key="2">
    <source>
        <dbReference type="Proteomes" id="UP001268610"/>
    </source>
</evidence>
<reference evidence="1" key="1">
    <citation type="submission" date="2023-04" db="EMBL/GenBank/DDBJ databases">
        <title>Genomic characterization of faba bean (Vicia faba) microsymbionts in Mexican soils.</title>
        <authorList>
            <person name="Rivera Orduna F.N."/>
            <person name="Guevara-Luna J."/>
            <person name="Yan J."/>
            <person name="Arroyo-Herrera I."/>
            <person name="Li Y."/>
            <person name="Vasquez-Murrieta M.S."/>
            <person name="Wang E.T."/>
        </authorList>
    </citation>
    <scope>NUCLEOTIDE SEQUENCE</scope>
    <source>
        <strain evidence="1">CH26</strain>
    </source>
</reference>
<organism evidence="1 2">
    <name type="scientific">Rhizobium hidalgonense</name>
    <dbReference type="NCBI Taxonomy" id="1538159"/>
    <lineage>
        <taxon>Bacteria</taxon>
        <taxon>Pseudomonadati</taxon>
        <taxon>Pseudomonadota</taxon>
        <taxon>Alphaproteobacteria</taxon>
        <taxon>Hyphomicrobiales</taxon>
        <taxon>Rhizobiaceae</taxon>
        <taxon>Rhizobium/Agrobacterium group</taxon>
        <taxon>Rhizobium</taxon>
    </lineage>
</organism>
<feature type="non-terminal residue" evidence="1">
    <location>
        <position position="1"/>
    </location>
</feature>
<accession>A0AAJ2H620</accession>
<gene>
    <name evidence="1" type="ORF">RJJ65_38425</name>
</gene>
<proteinExistence type="predicted"/>
<dbReference type="Proteomes" id="UP001268610">
    <property type="component" value="Unassembled WGS sequence"/>
</dbReference>
<dbReference type="RefSeq" id="WP_310866481.1">
    <property type="nucleotide sequence ID" value="NZ_JAVLSF010000797.1"/>
</dbReference>
<name>A0AAJ2H620_9HYPH</name>
<protein>
    <submittedName>
        <fullName evidence="1">Uncharacterized protein</fullName>
    </submittedName>
</protein>
<comment type="caution">
    <text evidence="1">The sequence shown here is derived from an EMBL/GenBank/DDBJ whole genome shotgun (WGS) entry which is preliminary data.</text>
</comment>
<feature type="non-terminal residue" evidence="1">
    <location>
        <position position="138"/>
    </location>
</feature>
<dbReference type="AlphaFoldDB" id="A0AAJ2H620"/>